<keyword evidence="2 7" id="KW-0812">Transmembrane</keyword>
<dbReference type="OrthoDB" id="10003563at2759"/>
<evidence type="ECO:0000313" key="9">
    <source>
        <dbReference type="EMBL" id="PAA81583.1"/>
    </source>
</evidence>
<evidence type="ECO:0000256" key="2">
    <source>
        <dbReference type="ARBA" id="ARBA00022692"/>
    </source>
</evidence>
<keyword evidence="5 7" id="KW-0472">Membrane</keyword>
<dbReference type="PROSITE" id="PS51503">
    <property type="entry name" value="HIG1"/>
    <property type="match status" value="1"/>
</dbReference>
<evidence type="ECO:0000256" key="4">
    <source>
        <dbReference type="ARBA" id="ARBA00023128"/>
    </source>
</evidence>
<proteinExistence type="predicted"/>
<dbReference type="EMBL" id="NIVC01000522">
    <property type="protein sequence ID" value="PAA81583.1"/>
    <property type="molecule type" value="Genomic_DNA"/>
</dbReference>
<dbReference type="PANTHER" id="PTHR12297">
    <property type="entry name" value="HYPOXIA-INDUCBILE GENE 1 HIG1 -RELATED"/>
    <property type="match status" value="1"/>
</dbReference>
<feature type="compositionally biased region" description="Polar residues" evidence="6">
    <location>
        <begin position="12"/>
        <end position="21"/>
    </location>
</feature>
<evidence type="ECO:0000256" key="5">
    <source>
        <dbReference type="ARBA" id="ARBA00023136"/>
    </source>
</evidence>
<reference evidence="10 11" key="1">
    <citation type="submission" date="2017-06" db="EMBL/GenBank/DDBJ databases">
        <title>A platform for efficient transgenesis in Macrostomum lignano, a flatworm model organism for stem cell research.</title>
        <authorList>
            <person name="Berezikov E."/>
        </authorList>
    </citation>
    <scope>NUCLEOTIDE SEQUENCE [LARGE SCALE GENOMIC DNA]</scope>
    <source>
        <strain evidence="10">DV1</strain>
        <tissue evidence="10">Whole organism</tissue>
    </source>
</reference>
<protein>
    <recommendedName>
        <fullName evidence="8">HIG1 domain-containing protein</fullName>
    </recommendedName>
</protein>
<evidence type="ECO:0000256" key="1">
    <source>
        <dbReference type="ARBA" id="ARBA00004325"/>
    </source>
</evidence>
<evidence type="ECO:0000256" key="7">
    <source>
        <dbReference type="SAM" id="Phobius"/>
    </source>
</evidence>
<keyword evidence="3 7" id="KW-1133">Transmembrane helix</keyword>
<evidence type="ECO:0000259" key="8">
    <source>
        <dbReference type="PROSITE" id="PS51503"/>
    </source>
</evidence>
<comment type="subcellular location">
    <subcellularLocation>
        <location evidence="1">Mitochondrion membrane</location>
    </subcellularLocation>
</comment>
<dbReference type="AlphaFoldDB" id="A0A267GAA4"/>
<feature type="transmembrane region" description="Helical" evidence="7">
    <location>
        <begin position="82"/>
        <end position="99"/>
    </location>
</feature>
<feature type="region of interest" description="Disordered" evidence="6">
    <location>
        <begin position="1"/>
        <end position="70"/>
    </location>
</feature>
<dbReference type="InterPro" id="IPR050355">
    <property type="entry name" value="RCF1"/>
</dbReference>
<dbReference type="Pfam" id="PF04588">
    <property type="entry name" value="HIG_1_N"/>
    <property type="match status" value="1"/>
</dbReference>
<evidence type="ECO:0000256" key="3">
    <source>
        <dbReference type="ARBA" id="ARBA00022989"/>
    </source>
</evidence>
<evidence type="ECO:0000313" key="10">
    <source>
        <dbReference type="EMBL" id="PAA82182.1"/>
    </source>
</evidence>
<evidence type="ECO:0000256" key="6">
    <source>
        <dbReference type="SAM" id="MobiDB-lite"/>
    </source>
</evidence>
<dbReference type="PANTHER" id="PTHR12297:SF3">
    <property type="entry name" value="HIG1 DOMAIN FAMILY MEMBER 1A"/>
    <property type="match status" value="1"/>
</dbReference>
<name>A0A267GAA4_9PLAT</name>
<feature type="transmembrane region" description="Helical" evidence="7">
    <location>
        <begin position="111"/>
        <end position="136"/>
    </location>
</feature>
<dbReference type="GO" id="GO:0097250">
    <property type="term" value="P:mitochondrial respirasome assembly"/>
    <property type="evidence" value="ECO:0007669"/>
    <property type="project" value="TreeGrafter"/>
</dbReference>
<dbReference type="GO" id="GO:0031966">
    <property type="term" value="C:mitochondrial membrane"/>
    <property type="evidence" value="ECO:0007669"/>
    <property type="project" value="UniProtKB-SubCell"/>
</dbReference>
<feature type="compositionally biased region" description="Low complexity" evidence="6">
    <location>
        <begin position="53"/>
        <end position="66"/>
    </location>
</feature>
<dbReference type="InterPro" id="IPR007667">
    <property type="entry name" value="Hypoxia_induced_domain"/>
</dbReference>
<dbReference type="EMBL" id="NIVC01000488">
    <property type="protein sequence ID" value="PAA82182.1"/>
    <property type="molecule type" value="Genomic_DNA"/>
</dbReference>
<evidence type="ECO:0000313" key="11">
    <source>
        <dbReference type="Proteomes" id="UP000215902"/>
    </source>
</evidence>
<keyword evidence="11" id="KW-1185">Reference proteome</keyword>
<accession>A0A267GAA4</accession>
<dbReference type="Gene3D" id="6.10.140.1320">
    <property type="match status" value="1"/>
</dbReference>
<feature type="domain" description="HIG1" evidence="8">
    <location>
        <begin position="52"/>
        <end position="141"/>
    </location>
</feature>
<dbReference type="Proteomes" id="UP000215902">
    <property type="component" value="Unassembled WGS sequence"/>
</dbReference>
<organism evidence="10 11">
    <name type="scientific">Macrostomum lignano</name>
    <dbReference type="NCBI Taxonomy" id="282301"/>
    <lineage>
        <taxon>Eukaryota</taxon>
        <taxon>Metazoa</taxon>
        <taxon>Spiralia</taxon>
        <taxon>Lophotrochozoa</taxon>
        <taxon>Platyhelminthes</taxon>
        <taxon>Rhabditophora</taxon>
        <taxon>Macrostomorpha</taxon>
        <taxon>Macrostomida</taxon>
        <taxon>Macrostomidae</taxon>
        <taxon>Macrostomum</taxon>
    </lineage>
</organism>
<comment type="caution">
    <text evidence="10">The sequence shown here is derived from an EMBL/GenBank/DDBJ whole genome shotgun (WGS) entry which is preliminary data.</text>
</comment>
<keyword evidence="4" id="KW-0496">Mitochondrion</keyword>
<feature type="compositionally biased region" description="Basic and acidic residues" evidence="6">
    <location>
        <begin position="34"/>
        <end position="52"/>
    </location>
</feature>
<sequence length="141" mass="15579">MQLKLSRLLGLQVQSRAQASSDQEKPKRGLMTPDEAKKLSEARRSMDAKRSDATNSSSNADSSSYADSEDSVWLRRLRDNKFGAAGVGLWTGLVAYYLMRVRSRKLPLQMYLIQLRVGAQVACIGCITLGCFYAAISNPKS</sequence>
<gene>
    <name evidence="10" type="ORF">BOX15_Mlig002182g119</name>
    <name evidence="9" type="ORF">BOX15_Mlig002182g131</name>
</gene>